<dbReference type="InterPro" id="IPR020922">
    <property type="entry name" value="dITP/XTP_pyrophosphatase"/>
</dbReference>
<evidence type="ECO:0000256" key="5">
    <source>
        <dbReference type="ARBA" id="ARBA00022801"/>
    </source>
</evidence>
<reference evidence="13 14" key="1">
    <citation type="submission" date="2018-11" db="EMBL/GenBank/DDBJ databases">
        <title>Sequencing the genomes of 1000 actinobacteria strains.</title>
        <authorList>
            <person name="Klenk H.-P."/>
        </authorList>
    </citation>
    <scope>NUCLEOTIDE SEQUENCE [LARGE SCALE GENOMIC DNA]</scope>
    <source>
        <strain evidence="13 14">DSM 11294</strain>
    </source>
</reference>
<dbReference type="EMBL" id="RKHK01000001">
    <property type="protein sequence ID" value="ROR73815.1"/>
    <property type="molecule type" value="Genomic_DNA"/>
</dbReference>
<dbReference type="GO" id="GO:0035870">
    <property type="term" value="F:dITP diphosphatase activity"/>
    <property type="evidence" value="ECO:0007669"/>
    <property type="project" value="UniProtKB-UniRule"/>
</dbReference>
<feature type="binding site" evidence="10">
    <location>
        <position position="88"/>
    </location>
    <ligand>
        <name>Mg(2+)</name>
        <dbReference type="ChEBI" id="CHEBI:18420"/>
    </ligand>
</feature>
<evidence type="ECO:0000256" key="11">
    <source>
        <dbReference type="RuleBase" id="RU003781"/>
    </source>
</evidence>
<dbReference type="EC" id="3.6.1.66" evidence="10"/>
<dbReference type="HAMAP" id="MF_01405">
    <property type="entry name" value="Non_canon_purine_NTPase"/>
    <property type="match status" value="1"/>
</dbReference>
<dbReference type="GO" id="GO:0009146">
    <property type="term" value="P:purine nucleoside triphosphate catabolic process"/>
    <property type="evidence" value="ECO:0007669"/>
    <property type="project" value="UniProtKB-UniRule"/>
</dbReference>
<comment type="cofactor">
    <cofactor evidence="10">
        <name>Mg(2+)</name>
        <dbReference type="ChEBI" id="CHEBI:18420"/>
    </cofactor>
    <text evidence="10">Binds 1 Mg(2+) ion per subunit.</text>
</comment>
<evidence type="ECO:0000256" key="2">
    <source>
        <dbReference type="ARBA" id="ARBA00011738"/>
    </source>
</evidence>
<keyword evidence="7 10" id="KW-0546">Nucleotide metabolism</keyword>
<feature type="binding site" evidence="10">
    <location>
        <position position="199"/>
    </location>
    <ligand>
        <name>substrate</name>
    </ligand>
</feature>
<feature type="active site" description="Proton acceptor" evidence="10">
    <location>
        <position position="88"/>
    </location>
</feature>
<keyword evidence="14" id="KW-1185">Reference proteome</keyword>
<evidence type="ECO:0000256" key="3">
    <source>
        <dbReference type="ARBA" id="ARBA00022723"/>
    </source>
</evidence>
<evidence type="ECO:0000256" key="6">
    <source>
        <dbReference type="ARBA" id="ARBA00022842"/>
    </source>
</evidence>
<dbReference type="PANTHER" id="PTHR11067:SF9">
    <property type="entry name" value="INOSINE TRIPHOSPHATE PYROPHOSPHATASE"/>
    <property type="match status" value="1"/>
</dbReference>
<dbReference type="AlphaFoldDB" id="A0A3N2BF12"/>
<protein>
    <recommendedName>
        <fullName evidence="10">dITP/XTP pyrophosphatase</fullName>
        <ecNumber evidence="10">3.6.1.66</ecNumber>
    </recommendedName>
    <alternativeName>
        <fullName evidence="10">Non-canonical purine NTP pyrophosphatase</fullName>
    </alternativeName>
    <alternativeName>
        <fullName evidence="10">Non-standard purine NTP pyrophosphatase</fullName>
    </alternativeName>
    <alternativeName>
        <fullName evidence="10">Nucleoside-triphosphate diphosphatase</fullName>
    </alternativeName>
    <alternativeName>
        <fullName evidence="10">Nucleoside-triphosphate pyrophosphatase</fullName>
        <shortName evidence="10">NTPase</shortName>
    </alternativeName>
</protein>
<feature type="binding site" evidence="10">
    <location>
        <begin position="171"/>
        <end position="174"/>
    </location>
    <ligand>
        <name>substrate</name>
    </ligand>
</feature>
<evidence type="ECO:0000313" key="13">
    <source>
        <dbReference type="EMBL" id="ROR73815.1"/>
    </source>
</evidence>
<dbReference type="InterPro" id="IPR029001">
    <property type="entry name" value="ITPase-like_fam"/>
</dbReference>
<dbReference type="InterPro" id="IPR002637">
    <property type="entry name" value="RdgB/HAM1"/>
</dbReference>
<proteinExistence type="inferred from homology"/>
<evidence type="ECO:0000256" key="1">
    <source>
        <dbReference type="ARBA" id="ARBA00008023"/>
    </source>
</evidence>
<evidence type="ECO:0000256" key="8">
    <source>
        <dbReference type="ARBA" id="ARBA00051875"/>
    </source>
</evidence>
<name>A0A3N2BF12_9MICO</name>
<dbReference type="PANTHER" id="PTHR11067">
    <property type="entry name" value="INOSINE TRIPHOSPHATE PYROPHOSPHATASE/HAM1 PROTEIN"/>
    <property type="match status" value="1"/>
</dbReference>
<evidence type="ECO:0000256" key="4">
    <source>
        <dbReference type="ARBA" id="ARBA00022741"/>
    </source>
</evidence>
<dbReference type="GO" id="GO:0000166">
    <property type="term" value="F:nucleotide binding"/>
    <property type="evidence" value="ECO:0007669"/>
    <property type="project" value="UniProtKB-KW"/>
</dbReference>
<keyword evidence="5 10" id="KW-0378">Hydrolase</keyword>
<comment type="catalytic activity">
    <reaction evidence="10">
        <text>ITP + H2O = IMP + diphosphate + H(+)</text>
        <dbReference type="Rhea" id="RHEA:29399"/>
        <dbReference type="ChEBI" id="CHEBI:15377"/>
        <dbReference type="ChEBI" id="CHEBI:15378"/>
        <dbReference type="ChEBI" id="CHEBI:33019"/>
        <dbReference type="ChEBI" id="CHEBI:58053"/>
        <dbReference type="ChEBI" id="CHEBI:61402"/>
        <dbReference type="EC" id="3.6.1.66"/>
    </reaction>
</comment>
<keyword evidence="3 10" id="KW-0479">Metal-binding</keyword>
<dbReference type="Pfam" id="PF01725">
    <property type="entry name" value="Ham1p_like"/>
    <property type="match status" value="1"/>
</dbReference>
<comment type="caution">
    <text evidence="13">The sequence shown here is derived from an EMBL/GenBank/DDBJ whole genome shotgun (WGS) entry which is preliminary data.</text>
</comment>
<comment type="caution">
    <text evidence="10">Lacks conserved residue(s) required for the propagation of feature annotation.</text>
</comment>
<feature type="compositionally biased region" description="Basic and acidic residues" evidence="12">
    <location>
        <begin position="186"/>
        <end position="201"/>
    </location>
</feature>
<evidence type="ECO:0000256" key="7">
    <source>
        <dbReference type="ARBA" id="ARBA00023080"/>
    </source>
</evidence>
<evidence type="ECO:0000256" key="12">
    <source>
        <dbReference type="SAM" id="MobiDB-lite"/>
    </source>
</evidence>
<organism evidence="13 14">
    <name type="scientific">Bogoriella caseilytica</name>
    <dbReference type="NCBI Taxonomy" id="56055"/>
    <lineage>
        <taxon>Bacteria</taxon>
        <taxon>Bacillati</taxon>
        <taxon>Actinomycetota</taxon>
        <taxon>Actinomycetes</taxon>
        <taxon>Micrococcales</taxon>
        <taxon>Bogoriellaceae</taxon>
        <taxon>Bogoriella</taxon>
    </lineage>
</organism>
<dbReference type="SUPFAM" id="SSF52972">
    <property type="entry name" value="ITPase-like"/>
    <property type="match status" value="1"/>
</dbReference>
<comment type="catalytic activity">
    <reaction evidence="8 10">
        <text>dITP + H2O = dIMP + diphosphate + H(+)</text>
        <dbReference type="Rhea" id="RHEA:28342"/>
        <dbReference type="ChEBI" id="CHEBI:15377"/>
        <dbReference type="ChEBI" id="CHEBI:15378"/>
        <dbReference type="ChEBI" id="CHEBI:33019"/>
        <dbReference type="ChEBI" id="CHEBI:61194"/>
        <dbReference type="ChEBI" id="CHEBI:61382"/>
        <dbReference type="EC" id="3.6.1.66"/>
    </reaction>
</comment>
<dbReference type="GO" id="GO:0005829">
    <property type="term" value="C:cytosol"/>
    <property type="evidence" value="ECO:0007669"/>
    <property type="project" value="TreeGrafter"/>
</dbReference>
<keyword evidence="4 10" id="KW-0547">Nucleotide-binding</keyword>
<dbReference type="GO" id="GO:0017111">
    <property type="term" value="F:ribonucleoside triphosphate phosphatase activity"/>
    <property type="evidence" value="ECO:0007669"/>
    <property type="project" value="InterPro"/>
</dbReference>
<dbReference type="GO" id="GO:0046872">
    <property type="term" value="F:metal ion binding"/>
    <property type="evidence" value="ECO:0007669"/>
    <property type="project" value="UniProtKB-KW"/>
</dbReference>
<comment type="catalytic activity">
    <reaction evidence="9 10">
        <text>XTP + H2O = XMP + diphosphate + H(+)</text>
        <dbReference type="Rhea" id="RHEA:28610"/>
        <dbReference type="ChEBI" id="CHEBI:15377"/>
        <dbReference type="ChEBI" id="CHEBI:15378"/>
        <dbReference type="ChEBI" id="CHEBI:33019"/>
        <dbReference type="ChEBI" id="CHEBI:57464"/>
        <dbReference type="ChEBI" id="CHEBI:61314"/>
        <dbReference type="EC" id="3.6.1.66"/>
    </reaction>
</comment>
<keyword evidence="6 10" id="KW-0460">Magnesium</keyword>
<feature type="binding site" evidence="10">
    <location>
        <begin position="204"/>
        <end position="205"/>
    </location>
    <ligand>
        <name>substrate</name>
    </ligand>
</feature>
<dbReference type="CDD" id="cd00515">
    <property type="entry name" value="HAM1"/>
    <property type="match status" value="1"/>
</dbReference>
<comment type="function">
    <text evidence="10">Pyrophosphatase that catalyzes the hydrolysis of nucleoside triphosphates to their monophosphate derivatives, with a high preference for the non-canonical purine nucleotides XTP (xanthosine triphosphate), dITP (deoxyinosine triphosphate) and ITP. Seems to function as a house-cleaning enzyme that removes non-canonical purine nucleotides from the nucleotide pool, thus preventing their incorporation into DNA/RNA and avoiding chromosomal lesions.</text>
</comment>
<comment type="similarity">
    <text evidence="1 10 11">Belongs to the HAM1 NTPase family.</text>
</comment>
<dbReference type="GO" id="GO:0009117">
    <property type="term" value="P:nucleotide metabolic process"/>
    <property type="evidence" value="ECO:0007669"/>
    <property type="project" value="UniProtKB-KW"/>
</dbReference>
<dbReference type="Proteomes" id="UP000280668">
    <property type="component" value="Unassembled WGS sequence"/>
</dbReference>
<dbReference type="FunFam" id="3.90.950.10:FF:000001">
    <property type="entry name" value="dITP/XTP pyrophosphatase"/>
    <property type="match status" value="1"/>
</dbReference>
<comment type="subunit">
    <text evidence="2 10">Homodimer.</text>
</comment>
<dbReference type="Gene3D" id="3.90.950.10">
    <property type="match status" value="1"/>
</dbReference>
<evidence type="ECO:0000256" key="10">
    <source>
        <dbReference type="HAMAP-Rule" id="MF_01405"/>
    </source>
</evidence>
<accession>A0A3N2BF12</accession>
<dbReference type="RefSeq" id="WP_123304190.1">
    <property type="nucleotide sequence ID" value="NZ_RKHK01000001.1"/>
</dbReference>
<feature type="binding site" evidence="10">
    <location>
        <position position="89"/>
    </location>
    <ligand>
        <name>substrate</name>
    </ligand>
</feature>
<evidence type="ECO:0000256" key="9">
    <source>
        <dbReference type="ARBA" id="ARBA00052017"/>
    </source>
</evidence>
<dbReference type="OrthoDB" id="9807456at2"/>
<gene>
    <name evidence="13" type="ORF">EDD31_2204</name>
</gene>
<feature type="region of interest" description="Disordered" evidence="12">
    <location>
        <begin position="172"/>
        <end position="207"/>
    </location>
</feature>
<dbReference type="GO" id="GO:0036220">
    <property type="term" value="F:ITP diphosphatase activity"/>
    <property type="evidence" value="ECO:0007669"/>
    <property type="project" value="UniProtKB-UniRule"/>
</dbReference>
<dbReference type="NCBIfam" id="TIGR00042">
    <property type="entry name" value="RdgB/HAM1 family non-canonical purine NTP pyrophosphatase"/>
    <property type="match status" value="1"/>
</dbReference>
<feature type="binding site" evidence="10">
    <location>
        <begin position="22"/>
        <end position="27"/>
    </location>
    <ligand>
        <name>substrate</name>
    </ligand>
</feature>
<evidence type="ECO:0000313" key="14">
    <source>
        <dbReference type="Proteomes" id="UP000280668"/>
    </source>
</evidence>
<dbReference type="GO" id="GO:0036222">
    <property type="term" value="F:XTP diphosphatase activity"/>
    <property type="evidence" value="ECO:0007669"/>
    <property type="project" value="UniProtKB-UniRule"/>
</dbReference>
<sequence>MTASGTGQASAQAPGARLVLATHNEKKIDELRAILTPLLPDLSAEVVVGARAFGVPEPVEDGVTFAANALIKARALAAATGLPAVADDSGLCVDVLGGSPGVFSARWAGRHGDDRANLELLLAQVADVPEVHRGAHFACAAALVTPAGEEFVVEGAMPGRLLTAPRGAGGFGYDPILQPDEQPADGEPRSAAELSPEEKNAISHRGKAFREIAPHVARVLGR</sequence>